<feature type="compositionally biased region" description="Polar residues" evidence="1">
    <location>
        <begin position="13"/>
        <end position="24"/>
    </location>
</feature>
<feature type="compositionally biased region" description="Pro residues" evidence="1">
    <location>
        <begin position="321"/>
        <end position="330"/>
    </location>
</feature>
<name>A0A166ADG6_9AGAM</name>
<feature type="compositionally biased region" description="Polar residues" evidence="1">
    <location>
        <begin position="286"/>
        <end position="308"/>
    </location>
</feature>
<feature type="compositionally biased region" description="Polar residues" evidence="1">
    <location>
        <begin position="390"/>
        <end position="413"/>
    </location>
</feature>
<feature type="region of interest" description="Disordered" evidence="1">
    <location>
        <begin position="1"/>
        <end position="153"/>
    </location>
</feature>
<sequence>MIPNHIDYRSRRLSQQPDQSTNSILVPHLIRTVPSPGPSSSPQSPHPVQPHPTQQLSQQQHPTQTVPTSQIRNQYHTPNGVSQAGYQRNSQNTNTSYPTPGISSHASPTSAPSQNDWRRLRLHNLPPRMRSKSGAMRSPPSATPTGASGGAVTVSAASSNNGITPSYSFSAETFADQFGALSLDSPHPDDQDATSMNSCSAVSSSDHQHRLARSPTTSTSSSFVSANSFIYHAAPPLVASQSQALAPPMVSVKTPNVGGPVSVGRPSRNLPPRLQRSAPDLRNRAQRQNQGPAASYSNSLTHSRSIGHSSQSSHSQHSQIPPLPPLPNQTPTPVQQHHIQPYPHPQHQSQSSQQPPPPGQRQHLPPSPTSTETDSGSADSHSLITPPPSTHTTLQTLGQTIYQSAQPHSSATPKLSRKEKQQQQVLSAWTSGAKSISSTYSHASSGSGSGVISGLGREAYSSSSLYSTPFIPTFGVTPSVGSGGSLALGQGNQTQYLYDQGSDENIPFYNGGRTRKESHSGMSAGHAGAGGLGSVAEFEYEYEIESADDGHGGDDGDEEDFRSASHHGGAEYVLERVPEDTGFAGQIQAQEGHGVRQGLKRRGSYVPNPAFDPFSSVNGDCSGENESMGGESEAGHEDEDELEVLDHDVHLILGNLGGDAELDIPLGEYQSRSVSRNFPAARSRDHSPHPQLSSAGYQHQPWGVEEDHNDFDRTLNSGYAIHPSTTPVAALVTPKKNTHDIRALPPGAGASIPPSLSMFSSRPAMVGLPMTTSTAFTATAPMRSPWS</sequence>
<feature type="region of interest" description="Disordered" evidence="1">
    <location>
        <begin position="677"/>
        <end position="696"/>
    </location>
</feature>
<feature type="region of interest" description="Disordered" evidence="1">
    <location>
        <begin position="507"/>
        <end position="528"/>
    </location>
</feature>
<keyword evidence="3" id="KW-1185">Reference proteome</keyword>
<reference evidence="2 3" key="1">
    <citation type="journal article" date="2016" name="Mol. Biol. Evol.">
        <title>Comparative Genomics of Early-Diverging Mushroom-Forming Fungi Provides Insights into the Origins of Lignocellulose Decay Capabilities.</title>
        <authorList>
            <person name="Nagy L.G."/>
            <person name="Riley R."/>
            <person name="Tritt A."/>
            <person name="Adam C."/>
            <person name="Daum C."/>
            <person name="Floudas D."/>
            <person name="Sun H."/>
            <person name="Yadav J.S."/>
            <person name="Pangilinan J."/>
            <person name="Larsson K.H."/>
            <person name="Matsuura K."/>
            <person name="Barry K."/>
            <person name="Labutti K."/>
            <person name="Kuo R."/>
            <person name="Ohm R.A."/>
            <person name="Bhattacharya S.S."/>
            <person name="Shirouzu T."/>
            <person name="Yoshinaga Y."/>
            <person name="Martin F.M."/>
            <person name="Grigoriev I.V."/>
            <person name="Hibbett D.S."/>
        </authorList>
    </citation>
    <scope>NUCLEOTIDE SEQUENCE [LARGE SCALE GENOMIC DNA]</scope>
    <source>
        <strain evidence="2 3">HHB10207 ss-3</strain>
    </source>
</reference>
<feature type="compositionally biased region" description="Basic and acidic residues" evidence="1">
    <location>
        <begin position="1"/>
        <end position="10"/>
    </location>
</feature>
<accession>A0A166ADG6</accession>
<feature type="compositionally biased region" description="Low complexity" evidence="1">
    <location>
        <begin position="622"/>
        <end position="631"/>
    </location>
</feature>
<evidence type="ECO:0000313" key="3">
    <source>
        <dbReference type="Proteomes" id="UP000076798"/>
    </source>
</evidence>
<feature type="compositionally biased region" description="Low complexity" evidence="1">
    <location>
        <begin position="51"/>
        <end position="65"/>
    </location>
</feature>
<feature type="region of interest" description="Disordered" evidence="1">
    <location>
        <begin position="180"/>
        <end position="220"/>
    </location>
</feature>
<feature type="region of interest" description="Disordered" evidence="1">
    <location>
        <begin position="251"/>
        <end position="427"/>
    </location>
</feature>
<evidence type="ECO:0000313" key="2">
    <source>
        <dbReference type="EMBL" id="KZT35221.1"/>
    </source>
</evidence>
<feature type="compositionally biased region" description="Polar residues" evidence="1">
    <location>
        <begin position="369"/>
        <end position="383"/>
    </location>
</feature>
<proteinExistence type="predicted"/>
<organism evidence="2 3">
    <name type="scientific">Sistotremastrum suecicum HHB10207 ss-3</name>
    <dbReference type="NCBI Taxonomy" id="1314776"/>
    <lineage>
        <taxon>Eukaryota</taxon>
        <taxon>Fungi</taxon>
        <taxon>Dikarya</taxon>
        <taxon>Basidiomycota</taxon>
        <taxon>Agaricomycotina</taxon>
        <taxon>Agaricomycetes</taxon>
        <taxon>Sistotremastrales</taxon>
        <taxon>Sistotremastraceae</taxon>
        <taxon>Sistotremastrum</taxon>
    </lineage>
</organism>
<dbReference type="AlphaFoldDB" id="A0A166ADG6"/>
<feature type="compositionally biased region" description="Polar residues" evidence="1">
    <location>
        <begin position="66"/>
        <end position="115"/>
    </location>
</feature>
<feature type="region of interest" description="Disordered" evidence="1">
    <location>
        <begin position="610"/>
        <end position="639"/>
    </location>
</feature>
<feature type="compositionally biased region" description="Low complexity" evidence="1">
    <location>
        <begin position="309"/>
        <end position="320"/>
    </location>
</feature>
<dbReference type="Proteomes" id="UP000076798">
    <property type="component" value="Unassembled WGS sequence"/>
</dbReference>
<feature type="compositionally biased region" description="Low complexity" evidence="1">
    <location>
        <begin position="331"/>
        <end position="353"/>
    </location>
</feature>
<feature type="region of interest" description="Disordered" evidence="1">
    <location>
        <begin position="546"/>
        <end position="565"/>
    </location>
</feature>
<gene>
    <name evidence="2" type="ORF">SISSUDRAFT_190128</name>
</gene>
<protein>
    <submittedName>
        <fullName evidence="2">Uncharacterized protein</fullName>
    </submittedName>
</protein>
<feature type="compositionally biased region" description="Polar residues" evidence="1">
    <location>
        <begin position="193"/>
        <end position="205"/>
    </location>
</feature>
<evidence type="ECO:0000256" key="1">
    <source>
        <dbReference type="SAM" id="MobiDB-lite"/>
    </source>
</evidence>
<dbReference type="EMBL" id="KV428147">
    <property type="protein sequence ID" value="KZT35221.1"/>
    <property type="molecule type" value="Genomic_DNA"/>
</dbReference>
<feature type="compositionally biased region" description="Pro residues" evidence="1">
    <location>
        <begin position="35"/>
        <end position="50"/>
    </location>
</feature>